<dbReference type="EMBL" id="LAZR01035717">
    <property type="protein sequence ID" value="KKL26765.1"/>
    <property type="molecule type" value="Genomic_DNA"/>
</dbReference>
<comment type="caution">
    <text evidence="1">The sequence shown here is derived from an EMBL/GenBank/DDBJ whole genome shotgun (WGS) entry which is preliminary data.</text>
</comment>
<protein>
    <submittedName>
        <fullName evidence="1">Uncharacterized protein</fullName>
    </submittedName>
</protein>
<evidence type="ECO:0000313" key="1">
    <source>
        <dbReference type="EMBL" id="KKL26765.1"/>
    </source>
</evidence>
<proteinExistence type="predicted"/>
<name>A0A0F9BXY1_9ZZZZ</name>
<organism evidence="1">
    <name type="scientific">marine sediment metagenome</name>
    <dbReference type="NCBI Taxonomy" id="412755"/>
    <lineage>
        <taxon>unclassified sequences</taxon>
        <taxon>metagenomes</taxon>
        <taxon>ecological metagenomes</taxon>
    </lineage>
</organism>
<accession>A0A0F9BXY1</accession>
<dbReference type="AlphaFoldDB" id="A0A0F9BXY1"/>
<gene>
    <name evidence="1" type="ORF">LCGC14_2392010</name>
</gene>
<feature type="non-terminal residue" evidence="1">
    <location>
        <position position="79"/>
    </location>
</feature>
<reference evidence="1" key="1">
    <citation type="journal article" date="2015" name="Nature">
        <title>Complex archaea that bridge the gap between prokaryotes and eukaryotes.</title>
        <authorList>
            <person name="Spang A."/>
            <person name="Saw J.H."/>
            <person name="Jorgensen S.L."/>
            <person name="Zaremba-Niedzwiedzka K."/>
            <person name="Martijn J."/>
            <person name="Lind A.E."/>
            <person name="van Eijk R."/>
            <person name="Schleper C."/>
            <person name="Guy L."/>
            <person name="Ettema T.J."/>
        </authorList>
    </citation>
    <scope>NUCLEOTIDE SEQUENCE</scope>
</reference>
<sequence>MVSWKCLFSPTLFKDLTSQYHKETSYGLALICGSRIELDGCPYYPWAEAHQRNIDLEQMVKESLRWGEPYIVLDNRDIY</sequence>